<sequence>MNDQTTGARLDREMFDVVERLGLRKFCSTTSPQRGSPMTAQGNALGYG</sequence>
<proteinExistence type="predicted"/>
<keyword evidence="3" id="KW-1185">Reference proteome</keyword>
<name>A0A0J1B3X1_RHOIS</name>
<dbReference type="EMBL" id="LECT01000054">
    <property type="protein sequence ID" value="KLU01308.1"/>
    <property type="molecule type" value="Genomic_DNA"/>
</dbReference>
<evidence type="ECO:0000313" key="2">
    <source>
        <dbReference type="EMBL" id="KLU01308.1"/>
    </source>
</evidence>
<comment type="caution">
    <text evidence="2">The sequence shown here is derived from an EMBL/GenBank/DDBJ whole genome shotgun (WGS) entry which is preliminary data.</text>
</comment>
<evidence type="ECO:0000256" key="1">
    <source>
        <dbReference type="SAM" id="MobiDB-lite"/>
    </source>
</evidence>
<accession>A0A0J1B3X1</accession>
<dbReference type="Proteomes" id="UP000036367">
    <property type="component" value="Unassembled WGS sequence"/>
</dbReference>
<protein>
    <submittedName>
        <fullName evidence="2">Uncharacterized protein</fullName>
    </submittedName>
</protein>
<evidence type="ECO:0000313" key="3">
    <source>
        <dbReference type="Proteomes" id="UP000036367"/>
    </source>
</evidence>
<feature type="compositionally biased region" description="Polar residues" evidence="1">
    <location>
        <begin position="28"/>
        <end position="42"/>
    </location>
</feature>
<dbReference type="PATRIC" id="fig|595434.4.peg.6149"/>
<dbReference type="AlphaFoldDB" id="A0A0J1B3X1"/>
<reference evidence="2" key="1">
    <citation type="submission" date="2015-05" db="EMBL/GenBank/DDBJ databases">
        <title>Permanent draft genome of Rhodopirellula islandicus K833.</title>
        <authorList>
            <person name="Kizina J."/>
            <person name="Richter M."/>
            <person name="Glockner F.O."/>
            <person name="Harder J."/>
        </authorList>
    </citation>
    <scope>NUCLEOTIDE SEQUENCE [LARGE SCALE GENOMIC DNA]</scope>
    <source>
        <strain evidence="2">K833</strain>
    </source>
</reference>
<gene>
    <name evidence="2" type="ORF">RISK_006464</name>
</gene>
<organism evidence="2 3">
    <name type="scientific">Rhodopirellula islandica</name>
    <dbReference type="NCBI Taxonomy" id="595434"/>
    <lineage>
        <taxon>Bacteria</taxon>
        <taxon>Pseudomonadati</taxon>
        <taxon>Planctomycetota</taxon>
        <taxon>Planctomycetia</taxon>
        <taxon>Pirellulales</taxon>
        <taxon>Pirellulaceae</taxon>
        <taxon>Rhodopirellula</taxon>
    </lineage>
</organism>
<feature type="region of interest" description="Disordered" evidence="1">
    <location>
        <begin position="28"/>
        <end position="48"/>
    </location>
</feature>